<reference evidence="1" key="1">
    <citation type="submission" date="2021-05" db="EMBL/GenBank/DDBJ databases">
        <authorList>
            <person name="Arsene-Ploetze F."/>
        </authorList>
    </citation>
    <scope>NUCLEOTIDE SEQUENCE</scope>
    <source>
        <strain evidence="1">DSM 42138</strain>
    </source>
</reference>
<sequence>MEDPLVPHSTVFGLSINPYLASPRPCEDLRALSAVTGQLLYVVLEEGLWPDRGGESGVVRRAAA</sequence>
<accession>A0A9W4DM05</accession>
<organism evidence="1 2">
    <name type="scientific">Actinacidiphila cocklensis</name>
    <dbReference type="NCBI Taxonomy" id="887465"/>
    <lineage>
        <taxon>Bacteria</taxon>
        <taxon>Bacillati</taxon>
        <taxon>Actinomycetota</taxon>
        <taxon>Actinomycetes</taxon>
        <taxon>Kitasatosporales</taxon>
        <taxon>Streptomycetaceae</taxon>
        <taxon>Actinacidiphila</taxon>
    </lineage>
</organism>
<evidence type="ECO:0000313" key="1">
    <source>
        <dbReference type="EMBL" id="CAG6392103.1"/>
    </source>
</evidence>
<name>A0A9W4DM05_9ACTN</name>
<gene>
    <name evidence="1" type="ORF">SCOCK_150075</name>
</gene>
<dbReference type="Proteomes" id="UP001152519">
    <property type="component" value="Unassembled WGS sequence"/>
</dbReference>
<proteinExistence type="predicted"/>
<protein>
    <submittedName>
        <fullName evidence="1">Uncharacterized protein</fullName>
    </submittedName>
</protein>
<comment type="caution">
    <text evidence="1">The sequence shown here is derived from an EMBL/GenBank/DDBJ whole genome shotgun (WGS) entry which is preliminary data.</text>
</comment>
<keyword evidence="2" id="KW-1185">Reference proteome</keyword>
<dbReference type="EMBL" id="CAJSLV010000043">
    <property type="protein sequence ID" value="CAG6392103.1"/>
    <property type="molecule type" value="Genomic_DNA"/>
</dbReference>
<dbReference type="AlphaFoldDB" id="A0A9W4DM05"/>
<evidence type="ECO:0000313" key="2">
    <source>
        <dbReference type="Proteomes" id="UP001152519"/>
    </source>
</evidence>